<dbReference type="EMBL" id="CAKLPZ010000005">
    <property type="protein sequence ID" value="CAH1002506.1"/>
    <property type="molecule type" value="Genomic_DNA"/>
</dbReference>
<keyword evidence="9" id="KW-1185">Reference proteome</keyword>
<evidence type="ECO:0000256" key="2">
    <source>
        <dbReference type="ARBA" id="ARBA00006275"/>
    </source>
</evidence>
<evidence type="ECO:0000256" key="5">
    <source>
        <dbReference type="ARBA" id="ARBA00023237"/>
    </source>
</evidence>
<dbReference type="Pfam" id="PF07980">
    <property type="entry name" value="SusD_RagB"/>
    <property type="match status" value="1"/>
</dbReference>
<sequence>MRLTSILSIVVLLFVNYSCSEDDLTQLDPNRIDPEDFFESEGQLDAAIISGYASMRSQHLTLRHYYIMHDLMDDHHTATSAMQIAPELNLGQQNSSSRHVRELFDALYDMIHRMNTALDGIASNTTVSEEKKTEFEAEAKFLRGWAYNEIATLWGGAPIYLTRSLSTEDYKPRSSREDVFAQAQSDLRFAVENLAESRTLGRGNKGSARGFLARSLMQSGDLVEAREVLNDIVAMDKYFLLENYGDNFIVENDFLGEALFEVIFAPNGGYNWDDSGDSSWGGPNSQSARAQEYGPFWRNAVPSQALIDLIPHVDKGDSYTDPRWDEIIILNGERYGPNKEFVIDINANSAPINYAGKEVLANFYKYGIYYRGEEVPGFQLTSSNLIIMRYADVLLLLAETEARTGGDLDRARDLINQVRARVGAPLLDEAGIPNGSADEIMDAIVFERAVELVTEQVRGRDLRRWHEAGIVNAEALLGYNAQKFLLPIPLDEIINNPLISQADQNPGYN</sequence>
<keyword evidence="4" id="KW-0472">Membrane</keyword>
<reference evidence="8" key="1">
    <citation type="submission" date="2021-12" db="EMBL/GenBank/DDBJ databases">
        <authorList>
            <person name="Rodrigo-Torres L."/>
            <person name="Arahal R. D."/>
            <person name="Lucena T."/>
        </authorList>
    </citation>
    <scope>NUCLEOTIDE SEQUENCE</scope>
    <source>
        <strain evidence="8">CECT 8419</strain>
    </source>
</reference>
<protein>
    <recommendedName>
        <fullName evidence="10">RagB/SusD family nutrient uptake outer membrane protein</fullName>
    </recommendedName>
</protein>
<gene>
    <name evidence="8" type="ORF">LEM8419_03385</name>
</gene>
<feature type="domain" description="RagB/SusD" evidence="6">
    <location>
        <begin position="257"/>
        <end position="468"/>
    </location>
</feature>
<keyword evidence="3" id="KW-0732">Signal</keyword>
<dbReference type="Pfam" id="PF14322">
    <property type="entry name" value="SusD-like_3"/>
    <property type="match status" value="1"/>
</dbReference>
<organism evidence="8 9">
    <name type="scientific">Neolewinella maritima</name>
    <dbReference type="NCBI Taxonomy" id="1383882"/>
    <lineage>
        <taxon>Bacteria</taxon>
        <taxon>Pseudomonadati</taxon>
        <taxon>Bacteroidota</taxon>
        <taxon>Saprospiria</taxon>
        <taxon>Saprospirales</taxon>
        <taxon>Lewinellaceae</taxon>
        <taxon>Neolewinella</taxon>
    </lineage>
</organism>
<dbReference type="Proteomes" id="UP000837803">
    <property type="component" value="Unassembled WGS sequence"/>
</dbReference>
<dbReference type="InterPro" id="IPR012944">
    <property type="entry name" value="SusD_RagB_dom"/>
</dbReference>
<feature type="domain" description="SusD-like N-terminal" evidence="7">
    <location>
        <begin position="38"/>
        <end position="214"/>
    </location>
</feature>
<evidence type="ECO:0000259" key="7">
    <source>
        <dbReference type="Pfam" id="PF14322"/>
    </source>
</evidence>
<keyword evidence="5" id="KW-0998">Cell outer membrane</keyword>
<evidence type="ECO:0000256" key="3">
    <source>
        <dbReference type="ARBA" id="ARBA00022729"/>
    </source>
</evidence>
<evidence type="ECO:0000256" key="4">
    <source>
        <dbReference type="ARBA" id="ARBA00023136"/>
    </source>
</evidence>
<evidence type="ECO:0008006" key="10">
    <source>
        <dbReference type="Google" id="ProtNLM"/>
    </source>
</evidence>
<dbReference type="InterPro" id="IPR011990">
    <property type="entry name" value="TPR-like_helical_dom_sf"/>
</dbReference>
<name>A0ABN8F6D2_9BACT</name>
<evidence type="ECO:0000256" key="1">
    <source>
        <dbReference type="ARBA" id="ARBA00004442"/>
    </source>
</evidence>
<evidence type="ECO:0000259" key="6">
    <source>
        <dbReference type="Pfam" id="PF07980"/>
    </source>
</evidence>
<dbReference type="SUPFAM" id="SSF48452">
    <property type="entry name" value="TPR-like"/>
    <property type="match status" value="1"/>
</dbReference>
<accession>A0ABN8F6D2</accession>
<evidence type="ECO:0000313" key="9">
    <source>
        <dbReference type="Proteomes" id="UP000837803"/>
    </source>
</evidence>
<dbReference type="InterPro" id="IPR033985">
    <property type="entry name" value="SusD-like_N"/>
</dbReference>
<dbReference type="RefSeq" id="WP_238752340.1">
    <property type="nucleotide sequence ID" value="NZ_CAKLPZ010000005.1"/>
</dbReference>
<proteinExistence type="inferred from homology"/>
<evidence type="ECO:0000313" key="8">
    <source>
        <dbReference type="EMBL" id="CAH1002506.1"/>
    </source>
</evidence>
<comment type="caution">
    <text evidence="8">The sequence shown here is derived from an EMBL/GenBank/DDBJ whole genome shotgun (WGS) entry which is preliminary data.</text>
</comment>
<dbReference type="Gene3D" id="1.25.40.390">
    <property type="match status" value="1"/>
</dbReference>
<comment type="subcellular location">
    <subcellularLocation>
        <location evidence="1">Cell outer membrane</location>
    </subcellularLocation>
</comment>
<comment type="similarity">
    <text evidence="2">Belongs to the SusD family.</text>
</comment>